<reference evidence="4 5" key="1">
    <citation type="journal article" date="2011" name="Proc. Natl. Acad. Sci. U.S.A.">
        <title>Genetic diversity and population structure of the endangered marsupial Sarcophilus harrisii (Tasmanian devil).</title>
        <authorList>
            <person name="Miller W."/>
            <person name="Hayes V.M."/>
            <person name="Ratan A."/>
            <person name="Petersen D.C."/>
            <person name="Wittekindt N.E."/>
            <person name="Miller J."/>
            <person name="Walenz B."/>
            <person name="Knight J."/>
            <person name="Qi J."/>
            <person name="Zhao F."/>
            <person name="Wang Q."/>
            <person name="Bedoya-Reina O.C."/>
            <person name="Katiyar N."/>
            <person name="Tomsho L.P."/>
            <person name="Kasson L.M."/>
            <person name="Hardie R.A."/>
            <person name="Woodbridge P."/>
            <person name="Tindall E.A."/>
            <person name="Bertelsen M.F."/>
            <person name="Dixon D."/>
            <person name="Pyecroft S."/>
            <person name="Helgen K.M."/>
            <person name="Lesk A.M."/>
            <person name="Pringle T.H."/>
            <person name="Patterson N."/>
            <person name="Zhang Y."/>
            <person name="Kreiss A."/>
            <person name="Woods G.M."/>
            <person name="Jones M.E."/>
            <person name="Schuster S.C."/>
        </authorList>
    </citation>
    <scope>NUCLEOTIDE SEQUENCE [LARGE SCALE GENOMIC DNA]</scope>
</reference>
<feature type="region of interest" description="Disordered" evidence="2">
    <location>
        <begin position="40"/>
        <end position="122"/>
    </location>
</feature>
<feature type="region of interest" description="Disordered" evidence="2">
    <location>
        <begin position="229"/>
        <end position="306"/>
    </location>
</feature>
<dbReference type="STRING" id="9305.ENSSHAP00000020417"/>
<feature type="compositionally biased region" description="Polar residues" evidence="2">
    <location>
        <begin position="377"/>
        <end position="426"/>
    </location>
</feature>
<dbReference type="GO" id="GO:0097178">
    <property type="term" value="P:ruffle assembly"/>
    <property type="evidence" value="ECO:0007669"/>
    <property type="project" value="Ensembl"/>
</dbReference>
<dbReference type="InterPro" id="IPR036533">
    <property type="entry name" value="BAG_dom_sf"/>
</dbReference>
<keyword evidence="5" id="KW-1185">Reference proteome</keyword>
<dbReference type="SUPFAM" id="SSF63491">
    <property type="entry name" value="BAG domain"/>
    <property type="match status" value="1"/>
</dbReference>
<sequence>MWTMSSTPAGEEPGRRLAVLAPPPFPRLVPRLLRAPAQWAWSGGSGKCGGLAEPMSTLRRSGYGPSDGPGYSRYYGAGPGPGPGPNIGDVPASGPPASSRPEPPPPPPPGPWRMRGGGPAEAVWPGEGSGACGACGGGGGYYAGGAAWADPCRAGGHQESHYPSYGSSYWNSAAPTRTPYPSTYPGRQDLQGQGMDSYTNGAYGPPYPTGPGATASSYSGTYYSSGHPPAPYPTDVPSTYHSPGNSPTPVSRWTYPQQDCQTEGPPLRGHVPGYPMSQSPGMAHPHYSYGDGNPNVPPPAPPPLRTQEQVWTSSGVYGMTTRYSWPSSAPPSAQSGNYFMSGSTSSWSSSASSQPPPSPPPPPPPPPNQDSKDPSYPHSQPEQGVSRNNFSSDVHQYESSSETMNNSSPDLFSSKVQYSAQPQMYGNSARRIPNSQDLAYKMPDDHSSSDEGQPPGIKKITQVLEKVQYLEQEVDKFVGKKTDKSYWLLEEMLTKELLELDSVETGGQDTIRQARKEAVYKIQAILEKLEEEAL</sequence>
<feature type="compositionally biased region" description="Low complexity" evidence="2">
    <location>
        <begin position="59"/>
        <end position="76"/>
    </location>
</feature>
<dbReference type="GO" id="GO:0071364">
    <property type="term" value="P:cellular response to epidermal growth factor stimulus"/>
    <property type="evidence" value="ECO:0007669"/>
    <property type="project" value="Ensembl"/>
</dbReference>
<keyword evidence="1" id="KW-0143">Chaperone</keyword>
<dbReference type="GO" id="GO:0051496">
    <property type="term" value="P:positive regulation of stress fiber assembly"/>
    <property type="evidence" value="ECO:0007669"/>
    <property type="project" value="Ensembl"/>
</dbReference>
<name>G3WYB2_SARHA</name>
<evidence type="ECO:0000259" key="3">
    <source>
        <dbReference type="PROSITE" id="PS51035"/>
    </source>
</evidence>
<dbReference type="PANTHER" id="PTHR12329">
    <property type="entry name" value="BCL2-ASSOCIATED ATHANOGENE"/>
    <property type="match status" value="1"/>
</dbReference>
<dbReference type="Ensembl" id="ENSSHAT00000020578.2">
    <property type="protein sequence ID" value="ENSSHAP00000020417.2"/>
    <property type="gene ID" value="ENSSHAG00000017318.2"/>
</dbReference>
<reference evidence="4" key="3">
    <citation type="submission" date="2025-09" db="UniProtKB">
        <authorList>
            <consortium name="Ensembl"/>
        </authorList>
    </citation>
    <scope>IDENTIFICATION</scope>
</reference>
<dbReference type="GO" id="GO:0050821">
    <property type="term" value="P:protein stabilization"/>
    <property type="evidence" value="ECO:0007669"/>
    <property type="project" value="TreeGrafter"/>
</dbReference>
<dbReference type="GO" id="GO:0071356">
    <property type="term" value="P:cellular response to tumor necrosis factor"/>
    <property type="evidence" value="ECO:0007669"/>
    <property type="project" value="Ensembl"/>
</dbReference>
<dbReference type="PANTHER" id="PTHR12329:SF10">
    <property type="entry name" value="BAG FAMILY MOLECULAR CHAPERONE REGULATOR 4"/>
    <property type="match status" value="1"/>
</dbReference>
<feature type="compositionally biased region" description="Pro residues" evidence="2">
    <location>
        <begin position="295"/>
        <end position="304"/>
    </location>
</feature>
<dbReference type="OrthoDB" id="8614100at2759"/>
<dbReference type="GO" id="GO:0005829">
    <property type="term" value="C:cytosol"/>
    <property type="evidence" value="ECO:0007669"/>
    <property type="project" value="Ensembl"/>
</dbReference>
<organism evidence="4 5">
    <name type="scientific">Sarcophilus harrisii</name>
    <name type="common">Tasmanian devil</name>
    <name type="synonym">Sarcophilus laniarius</name>
    <dbReference type="NCBI Taxonomy" id="9305"/>
    <lineage>
        <taxon>Eukaryota</taxon>
        <taxon>Metazoa</taxon>
        <taxon>Chordata</taxon>
        <taxon>Craniata</taxon>
        <taxon>Vertebrata</taxon>
        <taxon>Euteleostomi</taxon>
        <taxon>Mammalia</taxon>
        <taxon>Metatheria</taxon>
        <taxon>Dasyuromorphia</taxon>
        <taxon>Dasyuridae</taxon>
        <taxon>Sarcophilus</taxon>
    </lineage>
</organism>
<dbReference type="GO" id="GO:0051897">
    <property type="term" value="P:positive regulation of phosphatidylinositol 3-kinase/protein kinase B signal transduction"/>
    <property type="evidence" value="ECO:0007669"/>
    <property type="project" value="Ensembl"/>
</dbReference>
<dbReference type="GO" id="GO:0031625">
    <property type="term" value="F:ubiquitin protein ligase binding"/>
    <property type="evidence" value="ECO:0007669"/>
    <property type="project" value="Ensembl"/>
</dbReference>
<dbReference type="Proteomes" id="UP000007648">
    <property type="component" value="Unassembled WGS sequence"/>
</dbReference>
<dbReference type="Pfam" id="PF02179">
    <property type="entry name" value="BAG"/>
    <property type="match status" value="1"/>
</dbReference>
<dbReference type="KEGG" id="shr:100918171"/>
<dbReference type="GO" id="GO:0072659">
    <property type="term" value="P:protein localization to plasma membrane"/>
    <property type="evidence" value="ECO:0007669"/>
    <property type="project" value="Ensembl"/>
</dbReference>
<dbReference type="GO" id="GO:0030838">
    <property type="term" value="P:positive regulation of actin filament polymerization"/>
    <property type="evidence" value="ECO:0007669"/>
    <property type="project" value="Ensembl"/>
</dbReference>
<dbReference type="Gene3D" id="1.20.58.120">
    <property type="entry name" value="BAG domain"/>
    <property type="match status" value="1"/>
</dbReference>
<dbReference type="GO" id="GO:0051087">
    <property type="term" value="F:protein-folding chaperone binding"/>
    <property type="evidence" value="ECO:0007669"/>
    <property type="project" value="InterPro"/>
</dbReference>
<feature type="region of interest" description="Disordered" evidence="2">
    <location>
        <begin position="325"/>
        <end position="456"/>
    </location>
</feature>
<dbReference type="HOGENOM" id="CLU_051025_0_0_1"/>
<feature type="compositionally biased region" description="Polar residues" evidence="2">
    <location>
        <begin position="236"/>
        <end position="261"/>
    </location>
</feature>
<dbReference type="FunCoup" id="G3WYB2">
    <property type="interactions" value="2090"/>
</dbReference>
<dbReference type="GeneTree" id="ENSGT00940000158936"/>
<dbReference type="RefSeq" id="XP_031806552.1">
    <property type="nucleotide sequence ID" value="XM_031950692.1"/>
</dbReference>
<dbReference type="GO" id="GO:0010763">
    <property type="term" value="P:positive regulation of fibroblast migration"/>
    <property type="evidence" value="ECO:0007669"/>
    <property type="project" value="Ensembl"/>
</dbReference>
<proteinExistence type="predicted"/>
<evidence type="ECO:0000313" key="5">
    <source>
        <dbReference type="Proteomes" id="UP000007648"/>
    </source>
</evidence>
<feature type="compositionally biased region" description="Low complexity" evidence="2">
    <location>
        <begin position="341"/>
        <end position="353"/>
    </location>
</feature>
<evidence type="ECO:0000256" key="2">
    <source>
        <dbReference type="SAM" id="MobiDB-lite"/>
    </source>
</evidence>
<feature type="compositionally biased region" description="Pro residues" evidence="2">
    <location>
        <begin position="101"/>
        <end position="111"/>
    </location>
</feature>
<evidence type="ECO:0000313" key="4">
    <source>
        <dbReference type="Ensembl" id="ENSSHAP00000020417.2"/>
    </source>
</evidence>
<dbReference type="GO" id="GO:0000774">
    <property type="term" value="F:adenyl-nucleotide exchange factor activity"/>
    <property type="evidence" value="ECO:0007669"/>
    <property type="project" value="TreeGrafter"/>
</dbReference>
<feature type="compositionally biased region" description="Low complexity" evidence="2">
    <location>
        <begin position="86"/>
        <end position="100"/>
    </location>
</feature>
<dbReference type="InterPro" id="IPR003103">
    <property type="entry name" value="BAG_domain"/>
</dbReference>
<accession>G3WYB2</accession>
<gene>
    <name evidence="4" type="primary">BAG4</name>
</gene>
<dbReference type="GeneID" id="100918171"/>
<feature type="compositionally biased region" description="Pro residues" evidence="2">
    <location>
        <begin position="354"/>
        <end position="368"/>
    </location>
</feature>
<dbReference type="PROSITE" id="PS51035">
    <property type="entry name" value="BAG"/>
    <property type="match status" value="1"/>
</dbReference>
<dbReference type="GO" id="GO:0005634">
    <property type="term" value="C:nucleus"/>
    <property type="evidence" value="ECO:0007669"/>
    <property type="project" value="Ensembl"/>
</dbReference>
<feature type="domain" description="BAG" evidence="3">
    <location>
        <begin position="456"/>
        <end position="533"/>
    </location>
</feature>
<dbReference type="SMART" id="SM00264">
    <property type="entry name" value="BAG"/>
    <property type="match status" value="1"/>
</dbReference>
<dbReference type="InParanoid" id="G3WYB2"/>
<dbReference type="eggNOG" id="KOG4361">
    <property type="taxonomic scope" value="Eukaryota"/>
</dbReference>
<dbReference type="GO" id="GO:0005886">
    <property type="term" value="C:plasma membrane"/>
    <property type="evidence" value="ECO:0007669"/>
    <property type="project" value="Ensembl"/>
</dbReference>
<evidence type="ECO:0000256" key="1">
    <source>
        <dbReference type="ARBA" id="ARBA00023186"/>
    </source>
</evidence>
<dbReference type="InterPro" id="IPR039773">
    <property type="entry name" value="BAG_chaperone_regulator"/>
</dbReference>
<protein>
    <submittedName>
        <fullName evidence="4">BAG cochaperone 4</fullName>
    </submittedName>
</protein>
<dbReference type="GO" id="GO:1903215">
    <property type="term" value="P:negative regulation of protein targeting to mitochondrion"/>
    <property type="evidence" value="ECO:0007669"/>
    <property type="project" value="Ensembl"/>
</dbReference>
<dbReference type="CTD" id="9530"/>
<dbReference type="AlphaFoldDB" id="G3WYB2"/>
<dbReference type="GO" id="GO:0045785">
    <property type="term" value="P:positive regulation of cell adhesion"/>
    <property type="evidence" value="ECO:0007669"/>
    <property type="project" value="Ensembl"/>
</dbReference>
<reference evidence="4" key="2">
    <citation type="submission" date="2025-08" db="UniProtKB">
        <authorList>
            <consortium name="Ensembl"/>
        </authorList>
    </citation>
    <scope>IDENTIFICATION</scope>
</reference>